<organism evidence="1 2">
    <name type="scientific">Klebsiella pneumoniae</name>
    <dbReference type="NCBI Taxonomy" id="573"/>
    <lineage>
        <taxon>Bacteria</taxon>
        <taxon>Pseudomonadati</taxon>
        <taxon>Pseudomonadota</taxon>
        <taxon>Gammaproteobacteria</taxon>
        <taxon>Enterobacterales</taxon>
        <taxon>Enterobacteriaceae</taxon>
        <taxon>Klebsiella/Raoultella group</taxon>
        <taxon>Klebsiella</taxon>
        <taxon>Klebsiella pneumoniae complex</taxon>
    </lineage>
</organism>
<dbReference type="InterPro" id="IPR036264">
    <property type="entry name" value="Bact_exopeptidase_dim_dom"/>
</dbReference>
<evidence type="ECO:0000313" key="1">
    <source>
        <dbReference type="EMBL" id="STV36828.1"/>
    </source>
</evidence>
<gene>
    <name evidence="1" type="ORF">NCTC204_06393</name>
</gene>
<name>A0A378BFS3_KLEPN</name>
<evidence type="ECO:0000313" key="2">
    <source>
        <dbReference type="Proteomes" id="UP000255192"/>
    </source>
</evidence>
<sequence length="48" mass="5437">MKPNLINVIPNHVVMSVDLRNTDNAILCLAEQQLAEFVAKTSQEEGWR</sequence>
<dbReference type="Proteomes" id="UP000255192">
    <property type="component" value="Unassembled WGS sequence"/>
</dbReference>
<dbReference type="AlphaFoldDB" id="A0A378BFS3"/>
<dbReference type="EMBL" id="UGMD01000002">
    <property type="protein sequence ID" value="STV36828.1"/>
    <property type="molecule type" value="Genomic_DNA"/>
</dbReference>
<proteinExistence type="predicted"/>
<accession>A0A378BFS3</accession>
<reference evidence="1 2" key="1">
    <citation type="submission" date="2018-06" db="EMBL/GenBank/DDBJ databases">
        <authorList>
            <consortium name="Pathogen Informatics"/>
            <person name="Doyle S."/>
        </authorList>
    </citation>
    <scope>NUCLEOTIDE SEQUENCE [LARGE SCALE GENOMIC DNA]</scope>
    <source>
        <strain evidence="1 2">NCTC204</strain>
    </source>
</reference>
<protein>
    <submittedName>
        <fullName evidence="1">Beta-ureidopropionase</fullName>
    </submittedName>
</protein>
<dbReference type="Gene3D" id="3.30.70.360">
    <property type="match status" value="1"/>
</dbReference>
<dbReference type="SUPFAM" id="SSF55031">
    <property type="entry name" value="Bacterial exopeptidase dimerisation domain"/>
    <property type="match status" value="1"/>
</dbReference>